<reference evidence="2" key="1">
    <citation type="submission" date="2020-03" db="EMBL/GenBank/DDBJ databases">
        <authorList>
            <person name="Weist P."/>
        </authorList>
    </citation>
    <scope>NUCLEOTIDE SEQUENCE</scope>
</reference>
<feature type="compositionally biased region" description="Basic and acidic residues" evidence="1">
    <location>
        <begin position="188"/>
        <end position="197"/>
    </location>
</feature>
<dbReference type="AlphaFoldDB" id="A0A9N7TYC2"/>
<feature type="region of interest" description="Disordered" evidence="1">
    <location>
        <begin position="110"/>
        <end position="208"/>
    </location>
</feature>
<feature type="region of interest" description="Disordered" evidence="1">
    <location>
        <begin position="1"/>
        <end position="27"/>
    </location>
</feature>
<organism evidence="2 3">
    <name type="scientific">Pleuronectes platessa</name>
    <name type="common">European plaice</name>
    <dbReference type="NCBI Taxonomy" id="8262"/>
    <lineage>
        <taxon>Eukaryota</taxon>
        <taxon>Metazoa</taxon>
        <taxon>Chordata</taxon>
        <taxon>Craniata</taxon>
        <taxon>Vertebrata</taxon>
        <taxon>Euteleostomi</taxon>
        <taxon>Actinopterygii</taxon>
        <taxon>Neopterygii</taxon>
        <taxon>Teleostei</taxon>
        <taxon>Neoteleostei</taxon>
        <taxon>Acanthomorphata</taxon>
        <taxon>Carangaria</taxon>
        <taxon>Pleuronectiformes</taxon>
        <taxon>Pleuronectoidei</taxon>
        <taxon>Pleuronectidae</taxon>
        <taxon>Pleuronectes</taxon>
    </lineage>
</organism>
<keyword evidence="3" id="KW-1185">Reference proteome</keyword>
<feature type="compositionally biased region" description="Basic and acidic residues" evidence="1">
    <location>
        <begin position="1"/>
        <end position="19"/>
    </location>
</feature>
<sequence length="250" mass="27966">MKSSHKEVRSEQEQSDLTRSRRSGRWAFNVTERKPLEMSGQWIDRPIAANIKMQSSINLQAVAKLADTPHVLTRPKRLVGFSNPRPTTSITLPPISRSKAISWKVERAAALPPTSKESAKPKGYTGNKAAFLDPESHSRLLKGSFDGQPAAALIPPPVESPLRQKNNDSSDPGASHDTIETESEDSEDKGHRERVKDDDDDEYYTDQRITEWVLKVNSSLFTMGDDELTNSKHAEEQDTPMVMRGYPSLQ</sequence>
<evidence type="ECO:0000256" key="1">
    <source>
        <dbReference type="SAM" id="MobiDB-lite"/>
    </source>
</evidence>
<evidence type="ECO:0000313" key="2">
    <source>
        <dbReference type="EMBL" id="CAB1421371.1"/>
    </source>
</evidence>
<feature type="compositionally biased region" description="Polar residues" evidence="1">
    <location>
        <begin position="163"/>
        <end position="172"/>
    </location>
</feature>
<gene>
    <name evidence="2" type="ORF">PLEPLA_LOCUS9253</name>
</gene>
<accession>A0A9N7TYC2</accession>
<dbReference type="Proteomes" id="UP001153269">
    <property type="component" value="Unassembled WGS sequence"/>
</dbReference>
<evidence type="ECO:0000313" key="3">
    <source>
        <dbReference type="Proteomes" id="UP001153269"/>
    </source>
</evidence>
<dbReference type="EMBL" id="CADEAL010000520">
    <property type="protein sequence ID" value="CAB1421371.1"/>
    <property type="molecule type" value="Genomic_DNA"/>
</dbReference>
<name>A0A9N7TYC2_PLEPL</name>
<comment type="caution">
    <text evidence="2">The sequence shown here is derived from an EMBL/GenBank/DDBJ whole genome shotgun (WGS) entry which is preliminary data.</text>
</comment>
<proteinExistence type="predicted"/>
<protein>
    <submittedName>
        <fullName evidence="2">Uncharacterized protein</fullName>
    </submittedName>
</protein>
<feature type="region of interest" description="Disordered" evidence="1">
    <location>
        <begin position="223"/>
        <end position="250"/>
    </location>
</feature>